<organism evidence="2 3">
    <name type="scientific">Pseudoxanthomonas dokdonensis</name>
    <dbReference type="NCBI Taxonomy" id="344882"/>
    <lineage>
        <taxon>Bacteria</taxon>
        <taxon>Pseudomonadati</taxon>
        <taxon>Pseudomonadota</taxon>
        <taxon>Gammaproteobacteria</taxon>
        <taxon>Lysobacterales</taxon>
        <taxon>Lysobacteraceae</taxon>
        <taxon>Pseudoxanthomonas</taxon>
    </lineage>
</organism>
<dbReference type="AlphaFoldDB" id="A0A0R0CPE0"/>
<evidence type="ECO:0000256" key="1">
    <source>
        <dbReference type="SAM" id="Phobius"/>
    </source>
</evidence>
<accession>A0A0R0CPE0</accession>
<dbReference type="EMBL" id="LDJL01000017">
    <property type="protein sequence ID" value="KRG68090.1"/>
    <property type="molecule type" value="Genomic_DNA"/>
</dbReference>
<sequence>MFMIGQGERTVAIGPAEPRDCPRCQQQTDFVPQLKYSYGEFDLLFGFVYNKRYQLACPQCGHGWILDTRQTERDLPRHPLLFRLRYGFLILAGLIAALGLAAYAYRHSG</sequence>
<evidence type="ECO:0000313" key="2">
    <source>
        <dbReference type="EMBL" id="KRG68090.1"/>
    </source>
</evidence>
<keyword evidence="1" id="KW-0472">Membrane</keyword>
<dbReference type="PATRIC" id="fig|344882.3.peg.1250"/>
<keyword evidence="1" id="KW-0812">Transmembrane</keyword>
<dbReference type="STRING" id="344882.ABB29_14320"/>
<dbReference type="RefSeq" id="WP_170185878.1">
    <property type="nucleotide sequence ID" value="NZ_LDJL01000017.1"/>
</dbReference>
<name>A0A0R0CPE0_9GAMM</name>
<evidence type="ECO:0000313" key="3">
    <source>
        <dbReference type="Proteomes" id="UP000052052"/>
    </source>
</evidence>
<feature type="transmembrane region" description="Helical" evidence="1">
    <location>
        <begin position="86"/>
        <end position="105"/>
    </location>
</feature>
<gene>
    <name evidence="2" type="ORF">ABB29_14320</name>
</gene>
<dbReference type="Proteomes" id="UP000052052">
    <property type="component" value="Unassembled WGS sequence"/>
</dbReference>
<comment type="caution">
    <text evidence="2">The sequence shown here is derived from an EMBL/GenBank/DDBJ whole genome shotgun (WGS) entry which is preliminary data.</text>
</comment>
<proteinExistence type="predicted"/>
<reference evidence="2 3" key="1">
    <citation type="submission" date="2015-05" db="EMBL/GenBank/DDBJ databases">
        <title>Genome sequencing and analysis of members of genus Stenotrophomonas.</title>
        <authorList>
            <person name="Patil P.P."/>
            <person name="Midha S."/>
            <person name="Patil P.B."/>
        </authorList>
    </citation>
    <scope>NUCLEOTIDE SEQUENCE [LARGE SCALE GENOMIC DNA]</scope>
    <source>
        <strain evidence="2 3">DSM 21858</strain>
    </source>
</reference>
<protein>
    <submittedName>
        <fullName evidence="2">Uncharacterized protein</fullName>
    </submittedName>
</protein>
<keyword evidence="3" id="KW-1185">Reference proteome</keyword>
<keyword evidence="1" id="KW-1133">Transmembrane helix</keyword>